<dbReference type="AlphaFoldDB" id="A0AAD7S2B5"/>
<dbReference type="Proteomes" id="UP001221898">
    <property type="component" value="Unassembled WGS sequence"/>
</dbReference>
<evidence type="ECO:0000313" key="3">
    <source>
        <dbReference type="Proteomes" id="UP001221898"/>
    </source>
</evidence>
<evidence type="ECO:0000313" key="2">
    <source>
        <dbReference type="EMBL" id="KAJ8394681.1"/>
    </source>
</evidence>
<comment type="caution">
    <text evidence="2">The sequence shown here is derived from an EMBL/GenBank/DDBJ whole genome shotgun (WGS) entry which is preliminary data.</text>
</comment>
<reference evidence="2" key="1">
    <citation type="journal article" date="2023" name="Science">
        <title>Genome structures resolve the early diversification of teleost fishes.</title>
        <authorList>
            <person name="Parey E."/>
            <person name="Louis A."/>
            <person name="Montfort J."/>
            <person name="Bouchez O."/>
            <person name="Roques C."/>
            <person name="Iampietro C."/>
            <person name="Lluch J."/>
            <person name="Castinel A."/>
            <person name="Donnadieu C."/>
            <person name="Desvignes T."/>
            <person name="Floi Bucao C."/>
            <person name="Jouanno E."/>
            <person name="Wen M."/>
            <person name="Mejri S."/>
            <person name="Dirks R."/>
            <person name="Jansen H."/>
            <person name="Henkel C."/>
            <person name="Chen W.J."/>
            <person name="Zahm M."/>
            <person name="Cabau C."/>
            <person name="Klopp C."/>
            <person name="Thompson A.W."/>
            <person name="Robinson-Rechavi M."/>
            <person name="Braasch I."/>
            <person name="Lecointre G."/>
            <person name="Bobe J."/>
            <person name="Postlethwait J.H."/>
            <person name="Berthelot C."/>
            <person name="Roest Crollius H."/>
            <person name="Guiguen Y."/>
        </authorList>
    </citation>
    <scope>NUCLEOTIDE SEQUENCE</scope>
    <source>
        <strain evidence="2">NC1722</strain>
    </source>
</reference>
<sequence length="223" mass="24049">MKVARIENAIWAPCQRLAFSWQPLRLTPGNAGKPGSASQSATFMETLLGLNKIVFSRQTRRAGVWLPSLPCQTVTRSTGQPIQHPPLRLTPGNAGKTGGSASQSATFMETLLGLNKIVFSRQTRRAGVWLPSLPCQTVTRSTVSQSSTRCTVRTKRLHFPANQGLHWRGIPGLLKGSGTVRRPGMNGSLIENEVAGHQGPHEGGLISVVKRCPVLTGHAQLYG</sequence>
<feature type="region of interest" description="Disordered" evidence="1">
    <location>
        <begin position="75"/>
        <end position="101"/>
    </location>
</feature>
<dbReference type="EMBL" id="JAINUG010000123">
    <property type="protein sequence ID" value="KAJ8394681.1"/>
    <property type="molecule type" value="Genomic_DNA"/>
</dbReference>
<name>A0AAD7S2B5_9TELE</name>
<evidence type="ECO:0000256" key="1">
    <source>
        <dbReference type="SAM" id="MobiDB-lite"/>
    </source>
</evidence>
<proteinExistence type="predicted"/>
<keyword evidence="3" id="KW-1185">Reference proteome</keyword>
<organism evidence="2 3">
    <name type="scientific">Aldrovandia affinis</name>
    <dbReference type="NCBI Taxonomy" id="143900"/>
    <lineage>
        <taxon>Eukaryota</taxon>
        <taxon>Metazoa</taxon>
        <taxon>Chordata</taxon>
        <taxon>Craniata</taxon>
        <taxon>Vertebrata</taxon>
        <taxon>Euteleostomi</taxon>
        <taxon>Actinopterygii</taxon>
        <taxon>Neopterygii</taxon>
        <taxon>Teleostei</taxon>
        <taxon>Notacanthiformes</taxon>
        <taxon>Halosauridae</taxon>
        <taxon>Aldrovandia</taxon>
    </lineage>
</organism>
<protein>
    <submittedName>
        <fullName evidence="2">Uncharacterized protein</fullName>
    </submittedName>
</protein>
<accession>A0AAD7S2B5</accession>
<gene>
    <name evidence="2" type="ORF">AAFF_G00042810</name>
</gene>